<dbReference type="EMBL" id="KZ826350">
    <property type="protein sequence ID" value="PYI06385.1"/>
    <property type="molecule type" value="Genomic_DNA"/>
</dbReference>
<dbReference type="VEuPathDB" id="FungiDB:BO78DRAFT_397338"/>
<accession>A0A319EF70</accession>
<gene>
    <name evidence="1" type="ORF">BO78DRAFT_397338</name>
</gene>
<name>A0A319EF70_ASPSB</name>
<evidence type="ECO:0000313" key="2">
    <source>
        <dbReference type="Proteomes" id="UP000248423"/>
    </source>
</evidence>
<organism evidence="1 2">
    <name type="scientific">Aspergillus sclerotiicarbonarius (strain CBS 121057 / IBT 28362)</name>
    <dbReference type="NCBI Taxonomy" id="1448318"/>
    <lineage>
        <taxon>Eukaryota</taxon>
        <taxon>Fungi</taxon>
        <taxon>Dikarya</taxon>
        <taxon>Ascomycota</taxon>
        <taxon>Pezizomycotina</taxon>
        <taxon>Eurotiomycetes</taxon>
        <taxon>Eurotiomycetidae</taxon>
        <taxon>Eurotiales</taxon>
        <taxon>Aspergillaceae</taxon>
        <taxon>Aspergillus</taxon>
        <taxon>Aspergillus subgen. Circumdati</taxon>
    </lineage>
</organism>
<dbReference type="AlphaFoldDB" id="A0A319EF70"/>
<dbReference type="Proteomes" id="UP000248423">
    <property type="component" value="Unassembled WGS sequence"/>
</dbReference>
<sequence length="93" mass="10259">MVAIAAQGRYPRITFILPAVLRSSGPPICAAAALPSQWHNASGFDWHVPRIERNTYRVGAVAHQMGSRLYSATPTKAAAWFHPSFLPLLNRTF</sequence>
<protein>
    <submittedName>
        <fullName evidence="1">Uncharacterized protein</fullName>
    </submittedName>
</protein>
<feature type="non-terminal residue" evidence="1">
    <location>
        <position position="1"/>
    </location>
</feature>
<keyword evidence="2" id="KW-1185">Reference proteome</keyword>
<evidence type="ECO:0000313" key="1">
    <source>
        <dbReference type="EMBL" id="PYI06385.1"/>
    </source>
</evidence>
<proteinExistence type="predicted"/>
<reference evidence="1 2" key="1">
    <citation type="submission" date="2018-02" db="EMBL/GenBank/DDBJ databases">
        <title>The genomes of Aspergillus section Nigri reveals drivers in fungal speciation.</title>
        <authorList>
            <consortium name="DOE Joint Genome Institute"/>
            <person name="Vesth T.C."/>
            <person name="Nybo J."/>
            <person name="Theobald S."/>
            <person name="Brandl J."/>
            <person name="Frisvad J.C."/>
            <person name="Nielsen K.F."/>
            <person name="Lyhne E.K."/>
            <person name="Kogle M.E."/>
            <person name="Kuo A."/>
            <person name="Riley R."/>
            <person name="Clum A."/>
            <person name="Nolan M."/>
            <person name="Lipzen A."/>
            <person name="Salamov A."/>
            <person name="Henrissat B."/>
            <person name="Wiebenga A."/>
            <person name="De vries R.P."/>
            <person name="Grigoriev I.V."/>
            <person name="Mortensen U.H."/>
            <person name="Andersen M.R."/>
            <person name="Baker S.E."/>
        </authorList>
    </citation>
    <scope>NUCLEOTIDE SEQUENCE [LARGE SCALE GENOMIC DNA]</scope>
    <source>
        <strain evidence="1 2">CBS 121057</strain>
    </source>
</reference>